<organism evidence="3 4">
    <name type="scientific">Ilex paraguariensis</name>
    <name type="common">yerba mate</name>
    <dbReference type="NCBI Taxonomy" id="185542"/>
    <lineage>
        <taxon>Eukaryota</taxon>
        <taxon>Viridiplantae</taxon>
        <taxon>Streptophyta</taxon>
        <taxon>Embryophyta</taxon>
        <taxon>Tracheophyta</taxon>
        <taxon>Spermatophyta</taxon>
        <taxon>Magnoliopsida</taxon>
        <taxon>eudicotyledons</taxon>
        <taxon>Gunneridae</taxon>
        <taxon>Pentapetalae</taxon>
        <taxon>asterids</taxon>
        <taxon>campanulids</taxon>
        <taxon>Aquifoliales</taxon>
        <taxon>Aquifoliaceae</taxon>
        <taxon>Ilex</taxon>
    </lineage>
</organism>
<feature type="compositionally biased region" description="Polar residues" evidence="1">
    <location>
        <begin position="102"/>
        <end position="127"/>
    </location>
</feature>
<proteinExistence type="predicted"/>
<dbReference type="EMBL" id="CAUOFW020006665">
    <property type="protein sequence ID" value="CAK9175631.1"/>
    <property type="molecule type" value="Genomic_DNA"/>
</dbReference>
<comment type="caution">
    <text evidence="3">The sequence shown here is derived from an EMBL/GenBank/DDBJ whole genome shotgun (WGS) entry which is preliminary data.</text>
</comment>
<accession>A0ABC8U2F7</accession>
<gene>
    <name evidence="2" type="ORF">ILEXP_LOCUS20886</name>
    <name evidence="3" type="ORF">ILEXP_LOCUS45440</name>
</gene>
<sequence>MDPLSTRRATLDVINGSEVNANEICPTLDVSKAINQCYGSGQPQEMNPHHLVKEASKTMGKLANYKNKGKAILHTMIVVEPVMQNGVVEEDAMHIGEAIANPISQESKEMASTNTLPNPGNERQSIE</sequence>
<dbReference type="EMBL" id="CAUOFW020002280">
    <property type="protein sequence ID" value="CAK9152661.1"/>
    <property type="molecule type" value="Genomic_DNA"/>
</dbReference>
<dbReference type="Proteomes" id="UP001642360">
    <property type="component" value="Unassembled WGS sequence"/>
</dbReference>
<evidence type="ECO:0000256" key="1">
    <source>
        <dbReference type="SAM" id="MobiDB-lite"/>
    </source>
</evidence>
<dbReference type="AlphaFoldDB" id="A0ABC8U2F7"/>
<feature type="region of interest" description="Disordered" evidence="1">
    <location>
        <begin position="100"/>
        <end position="127"/>
    </location>
</feature>
<name>A0ABC8U2F7_9AQUA</name>
<reference evidence="3 4" key="1">
    <citation type="submission" date="2024-02" db="EMBL/GenBank/DDBJ databases">
        <authorList>
            <person name="Vignale AGUSTIN F."/>
            <person name="Sosa J E."/>
            <person name="Modenutti C."/>
        </authorList>
    </citation>
    <scope>NUCLEOTIDE SEQUENCE [LARGE SCALE GENOMIC DNA]</scope>
</reference>
<protein>
    <submittedName>
        <fullName evidence="3">Uncharacterized protein</fullName>
    </submittedName>
</protein>
<evidence type="ECO:0000313" key="4">
    <source>
        <dbReference type="Proteomes" id="UP001642360"/>
    </source>
</evidence>
<keyword evidence="4" id="KW-1185">Reference proteome</keyword>
<evidence type="ECO:0000313" key="3">
    <source>
        <dbReference type="EMBL" id="CAK9175631.1"/>
    </source>
</evidence>
<evidence type="ECO:0000313" key="2">
    <source>
        <dbReference type="EMBL" id="CAK9152661.1"/>
    </source>
</evidence>